<dbReference type="GO" id="GO:0005737">
    <property type="term" value="C:cytoplasm"/>
    <property type="evidence" value="ECO:0007669"/>
    <property type="project" value="TreeGrafter"/>
</dbReference>
<organism evidence="9 10">
    <name type="scientific">Rhizophlyctis rosea</name>
    <dbReference type="NCBI Taxonomy" id="64517"/>
    <lineage>
        <taxon>Eukaryota</taxon>
        <taxon>Fungi</taxon>
        <taxon>Fungi incertae sedis</taxon>
        <taxon>Chytridiomycota</taxon>
        <taxon>Chytridiomycota incertae sedis</taxon>
        <taxon>Chytridiomycetes</taxon>
        <taxon>Rhizophlyctidales</taxon>
        <taxon>Rhizophlyctidaceae</taxon>
        <taxon>Rhizophlyctis</taxon>
    </lineage>
</organism>
<feature type="binding site" evidence="7">
    <location>
        <position position="77"/>
    </location>
    <ligand>
        <name>ATP</name>
        <dbReference type="ChEBI" id="CHEBI:30616"/>
    </ligand>
</feature>
<dbReference type="InterPro" id="IPR000719">
    <property type="entry name" value="Prot_kinase_dom"/>
</dbReference>
<evidence type="ECO:0000256" key="7">
    <source>
        <dbReference type="PROSITE-ProRule" id="PRU10141"/>
    </source>
</evidence>
<dbReference type="PANTHER" id="PTHR24346">
    <property type="entry name" value="MAP/MICROTUBULE AFFINITY-REGULATING KINASE"/>
    <property type="match status" value="1"/>
</dbReference>
<keyword evidence="6 7" id="KW-0067">ATP-binding</keyword>
<evidence type="ECO:0000256" key="5">
    <source>
        <dbReference type="ARBA" id="ARBA00022777"/>
    </source>
</evidence>
<sequence>MTYPLKLGTEDDFISLPTPPASPTVISPITPTSPTQIGNYRILSLLGNGTFGAVHRAVDKRSTIDRRTGKQRVVAVKFVRKGQVTRAGLLEEQLLRHEAATLQRIHNDVDERLAVDGTTAWTGEREQIARSRIVSLLDVVDTNEYFATVMELAEGGELHDRLIAPEREEEETSLGSAVQSHGLDESLAKKIFMELAQGKP</sequence>
<accession>A0AAD5SBC3</accession>
<evidence type="ECO:0000313" key="9">
    <source>
        <dbReference type="EMBL" id="KAJ3051374.1"/>
    </source>
</evidence>
<proteinExistence type="inferred from homology"/>
<gene>
    <name evidence="9" type="ORF">HK097_007651</name>
</gene>
<evidence type="ECO:0000256" key="3">
    <source>
        <dbReference type="ARBA" id="ARBA00022679"/>
    </source>
</evidence>
<dbReference type="PROSITE" id="PS00107">
    <property type="entry name" value="PROTEIN_KINASE_ATP"/>
    <property type="match status" value="1"/>
</dbReference>
<evidence type="ECO:0000256" key="6">
    <source>
        <dbReference type="ARBA" id="ARBA00022840"/>
    </source>
</evidence>
<dbReference type="AlphaFoldDB" id="A0AAD5SBC3"/>
<dbReference type="Gene3D" id="3.30.200.20">
    <property type="entry name" value="Phosphorylase Kinase, domain 1"/>
    <property type="match status" value="1"/>
</dbReference>
<evidence type="ECO:0000256" key="2">
    <source>
        <dbReference type="ARBA" id="ARBA00022527"/>
    </source>
</evidence>
<reference evidence="9" key="1">
    <citation type="submission" date="2020-05" db="EMBL/GenBank/DDBJ databases">
        <title>Phylogenomic resolution of chytrid fungi.</title>
        <authorList>
            <person name="Stajich J.E."/>
            <person name="Amses K."/>
            <person name="Simmons R."/>
            <person name="Seto K."/>
            <person name="Myers J."/>
            <person name="Bonds A."/>
            <person name="Quandt C.A."/>
            <person name="Barry K."/>
            <person name="Liu P."/>
            <person name="Grigoriev I."/>
            <person name="Longcore J.E."/>
            <person name="James T.Y."/>
        </authorList>
    </citation>
    <scope>NUCLEOTIDE SEQUENCE</scope>
    <source>
        <strain evidence="9">JEL0318</strain>
    </source>
</reference>
<evidence type="ECO:0000259" key="8">
    <source>
        <dbReference type="PROSITE" id="PS50011"/>
    </source>
</evidence>
<evidence type="ECO:0000256" key="1">
    <source>
        <dbReference type="ARBA" id="ARBA00010791"/>
    </source>
</evidence>
<dbReference type="GO" id="GO:0005524">
    <property type="term" value="F:ATP binding"/>
    <property type="evidence" value="ECO:0007669"/>
    <property type="project" value="UniProtKB-UniRule"/>
</dbReference>
<dbReference type="PROSITE" id="PS50011">
    <property type="entry name" value="PROTEIN_KINASE_DOM"/>
    <property type="match status" value="1"/>
</dbReference>
<dbReference type="InterPro" id="IPR017441">
    <property type="entry name" value="Protein_kinase_ATP_BS"/>
</dbReference>
<comment type="similarity">
    <text evidence="1">Belongs to the protein kinase superfamily. CAMK Ser/Thr protein kinase family. NIM1 subfamily.</text>
</comment>
<evidence type="ECO:0000313" key="10">
    <source>
        <dbReference type="Proteomes" id="UP001212841"/>
    </source>
</evidence>
<name>A0AAD5SBC3_9FUNG</name>
<dbReference type="InterPro" id="IPR011009">
    <property type="entry name" value="Kinase-like_dom_sf"/>
</dbReference>
<keyword evidence="10" id="KW-1185">Reference proteome</keyword>
<keyword evidence="5" id="KW-0418">Kinase</keyword>
<dbReference type="Proteomes" id="UP001212841">
    <property type="component" value="Unassembled WGS sequence"/>
</dbReference>
<feature type="domain" description="Protein kinase" evidence="8">
    <location>
        <begin position="40"/>
        <end position="200"/>
    </location>
</feature>
<dbReference type="GO" id="GO:0004674">
    <property type="term" value="F:protein serine/threonine kinase activity"/>
    <property type="evidence" value="ECO:0007669"/>
    <property type="project" value="UniProtKB-KW"/>
</dbReference>
<comment type="caution">
    <text evidence="9">The sequence shown here is derived from an EMBL/GenBank/DDBJ whole genome shotgun (WGS) entry which is preliminary data.</text>
</comment>
<dbReference type="SUPFAM" id="SSF56112">
    <property type="entry name" value="Protein kinase-like (PK-like)"/>
    <property type="match status" value="1"/>
</dbReference>
<dbReference type="PANTHER" id="PTHR24346:SF82">
    <property type="entry name" value="KP78A-RELATED"/>
    <property type="match status" value="1"/>
</dbReference>
<evidence type="ECO:0000256" key="4">
    <source>
        <dbReference type="ARBA" id="ARBA00022741"/>
    </source>
</evidence>
<protein>
    <recommendedName>
        <fullName evidence="8">Protein kinase domain-containing protein</fullName>
    </recommendedName>
</protein>
<keyword evidence="2" id="KW-0723">Serine/threonine-protein kinase</keyword>
<keyword evidence="4 7" id="KW-0547">Nucleotide-binding</keyword>
<dbReference type="GO" id="GO:0035556">
    <property type="term" value="P:intracellular signal transduction"/>
    <property type="evidence" value="ECO:0007669"/>
    <property type="project" value="TreeGrafter"/>
</dbReference>
<dbReference type="EMBL" id="JADGJD010000404">
    <property type="protein sequence ID" value="KAJ3051374.1"/>
    <property type="molecule type" value="Genomic_DNA"/>
</dbReference>
<dbReference type="Gene3D" id="1.10.510.10">
    <property type="entry name" value="Transferase(Phosphotransferase) domain 1"/>
    <property type="match status" value="1"/>
</dbReference>
<keyword evidence="3" id="KW-0808">Transferase</keyword>